<dbReference type="EMBL" id="AMCI01002147">
    <property type="protein sequence ID" value="EJX03468.1"/>
    <property type="molecule type" value="Genomic_DNA"/>
</dbReference>
<dbReference type="Pfam" id="PF02082">
    <property type="entry name" value="Rrf2"/>
    <property type="match status" value="1"/>
</dbReference>
<protein>
    <submittedName>
        <fullName evidence="2">Transcriptional regulator, Rrf2</fullName>
    </submittedName>
</protein>
<dbReference type="NCBIfam" id="TIGR00738">
    <property type="entry name" value="rrf2_super"/>
    <property type="match status" value="1"/>
</dbReference>
<dbReference type="InterPro" id="IPR030489">
    <property type="entry name" value="TR_Rrf2-type_CS"/>
</dbReference>
<dbReference type="GO" id="GO:0003677">
    <property type="term" value="F:DNA binding"/>
    <property type="evidence" value="ECO:0007669"/>
    <property type="project" value="UniProtKB-KW"/>
</dbReference>
<evidence type="ECO:0000313" key="2">
    <source>
        <dbReference type="EMBL" id="EJX03468.1"/>
    </source>
</evidence>
<accession>J9GMI7</accession>
<dbReference type="InterPro" id="IPR000944">
    <property type="entry name" value="Tscrpt_reg_Rrf2"/>
</dbReference>
<dbReference type="GO" id="GO:0003700">
    <property type="term" value="F:DNA-binding transcription factor activity"/>
    <property type="evidence" value="ECO:0007669"/>
    <property type="project" value="TreeGrafter"/>
</dbReference>
<organism evidence="2">
    <name type="scientific">gut metagenome</name>
    <dbReference type="NCBI Taxonomy" id="749906"/>
    <lineage>
        <taxon>unclassified sequences</taxon>
        <taxon>metagenomes</taxon>
        <taxon>organismal metagenomes</taxon>
    </lineage>
</organism>
<dbReference type="PANTHER" id="PTHR33221:SF5">
    <property type="entry name" value="HTH-TYPE TRANSCRIPTIONAL REGULATOR ISCR"/>
    <property type="match status" value="1"/>
</dbReference>
<dbReference type="PROSITE" id="PS51197">
    <property type="entry name" value="HTH_RRF2_2"/>
    <property type="match status" value="1"/>
</dbReference>
<keyword evidence="1" id="KW-0238">DNA-binding</keyword>
<dbReference type="Gene3D" id="1.10.10.10">
    <property type="entry name" value="Winged helix-like DNA-binding domain superfamily/Winged helix DNA-binding domain"/>
    <property type="match status" value="1"/>
</dbReference>
<dbReference type="InterPro" id="IPR036388">
    <property type="entry name" value="WH-like_DNA-bd_sf"/>
</dbReference>
<dbReference type="InterPro" id="IPR036390">
    <property type="entry name" value="WH_DNA-bd_sf"/>
</dbReference>
<comment type="caution">
    <text evidence="2">The sequence shown here is derived from an EMBL/GenBank/DDBJ whole genome shotgun (WGS) entry which is preliminary data.</text>
</comment>
<evidence type="ECO:0000256" key="1">
    <source>
        <dbReference type="ARBA" id="ARBA00023125"/>
    </source>
</evidence>
<dbReference type="PANTHER" id="PTHR33221">
    <property type="entry name" value="WINGED HELIX-TURN-HELIX TRANSCRIPTIONAL REGULATOR, RRF2 FAMILY"/>
    <property type="match status" value="1"/>
</dbReference>
<dbReference type="GO" id="GO:0005829">
    <property type="term" value="C:cytosol"/>
    <property type="evidence" value="ECO:0007669"/>
    <property type="project" value="TreeGrafter"/>
</dbReference>
<dbReference type="PROSITE" id="PS01332">
    <property type="entry name" value="HTH_RRF2_1"/>
    <property type="match status" value="1"/>
</dbReference>
<gene>
    <name evidence="2" type="ORF">EVA_08426</name>
</gene>
<dbReference type="AlphaFoldDB" id="J9GMI7"/>
<reference evidence="2" key="1">
    <citation type="journal article" date="2012" name="PLoS ONE">
        <title>Gene sets for utilization of primary and secondary nutrition supplies in the distal gut of endangered iberian lynx.</title>
        <authorList>
            <person name="Alcaide M."/>
            <person name="Messina E."/>
            <person name="Richter M."/>
            <person name="Bargiela R."/>
            <person name="Peplies J."/>
            <person name="Huws S.A."/>
            <person name="Newbold C.J."/>
            <person name="Golyshin P.N."/>
            <person name="Simon M.A."/>
            <person name="Lopez G."/>
            <person name="Yakimov M.M."/>
            <person name="Ferrer M."/>
        </authorList>
    </citation>
    <scope>NUCLEOTIDE SEQUENCE</scope>
</reference>
<sequence>MVDLALNEADAPISLVQISERQHISVAYLEQIFCKLRRAGLVDSVRGPGGGYRLKIPASALSVASIIAAVEENLDATQCRGDGTCSGGASCLTHHLWEQLNTITQKFLDSVTLDDIVNAQTHRNEQWQDIRRMRIMPVVNKNKTVS</sequence>
<dbReference type="SUPFAM" id="SSF46785">
    <property type="entry name" value="Winged helix' DNA-binding domain"/>
    <property type="match status" value="1"/>
</dbReference>
<proteinExistence type="predicted"/>
<name>J9GMI7_9ZZZZ</name>